<dbReference type="GO" id="GO:0005524">
    <property type="term" value="F:ATP binding"/>
    <property type="evidence" value="ECO:0007669"/>
    <property type="project" value="UniProtKB-KW"/>
</dbReference>
<dbReference type="GO" id="GO:0070733">
    <property type="term" value="F:AMPylase activity"/>
    <property type="evidence" value="ECO:0007669"/>
    <property type="project" value="TreeGrafter"/>
</dbReference>
<dbReference type="AlphaFoldDB" id="A0A6J0MUV9"/>
<dbReference type="NCBIfam" id="NF000658">
    <property type="entry name" value="PRK00029.1"/>
    <property type="match status" value="1"/>
</dbReference>
<dbReference type="RefSeq" id="XP_018475391.1">
    <property type="nucleotide sequence ID" value="XM_018619889.2"/>
</dbReference>
<keyword evidence="5" id="KW-0479">Metal-binding</keyword>
<dbReference type="Proteomes" id="UP000504610">
    <property type="component" value="Chromosome 3"/>
</dbReference>
<reference evidence="12" key="2">
    <citation type="submission" date="2025-08" db="UniProtKB">
        <authorList>
            <consortium name="RefSeq"/>
        </authorList>
    </citation>
    <scope>IDENTIFICATION</scope>
    <source>
        <tissue evidence="12">Leaf</tissue>
    </source>
</reference>
<proteinExistence type="inferred from homology"/>
<feature type="compositionally biased region" description="Low complexity" evidence="10">
    <location>
        <begin position="41"/>
        <end position="63"/>
    </location>
</feature>
<dbReference type="PANTHER" id="PTHR32057:SF14">
    <property type="entry name" value="PROTEIN ADENYLYLTRANSFERASE SELO, MITOCHONDRIAL"/>
    <property type="match status" value="1"/>
</dbReference>
<dbReference type="PANTHER" id="PTHR32057">
    <property type="entry name" value="PROTEIN ADENYLYLTRANSFERASE SELO, MITOCHONDRIAL"/>
    <property type="match status" value="1"/>
</dbReference>
<evidence type="ECO:0000256" key="7">
    <source>
        <dbReference type="ARBA" id="ARBA00022840"/>
    </source>
</evidence>
<dbReference type="GO" id="GO:0009534">
    <property type="term" value="C:chloroplast thylakoid"/>
    <property type="evidence" value="ECO:0007669"/>
    <property type="project" value="TreeGrafter"/>
</dbReference>
<comment type="cofactor">
    <cofactor evidence="1">
        <name>Mg(2+)</name>
        <dbReference type="ChEBI" id="CHEBI:18420"/>
    </cofactor>
</comment>
<feature type="region of interest" description="Disordered" evidence="10">
    <location>
        <begin position="41"/>
        <end position="80"/>
    </location>
</feature>
<keyword evidence="7" id="KW-0067">ATP-binding</keyword>
<dbReference type="GO" id="GO:0046872">
    <property type="term" value="F:metal ion binding"/>
    <property type="evidence" value="ECO:0007669"/>
    <property type="project" value="UniProtKB-KW"/>
</dbReference>
<organism evidence="11 12">
    <name type="scientific">Raphanus sativus</name>
    <name type="common">Radish</name>
    <name type="synonym">Raphanus raphanistrum var. sativus</name>
    <dbReference type="NCBI Taxonomy" id="3726"/>
    <lineage>
        <taxon>Eukaryota</taxon>
        <taxon>Viridiplantae</taxon>
        <taxon>Streptophyta</taxon>
        <taxon>Embryophyta</taxon>
        <taxon>Tracheophyta</taxon>
        <taxon>Spermatophyta</taxon>
        <taxon>Magnoliopsida</taxon>
        <taxon>eudicotyledons</taxon>
        <taxon>Gunneridae</taxon>
        <taxon>Pentapetalae</taxon>
        <taxon>rosids</taxon>
        <taxon>malvids</taxon>
        <taxon>Brassicales</taxon>
        <taxon>Brassicaceae</taxon>
        <taxon>Brassiceae</taxon>
        <taxon>Raphanus</taxon>
    </lineage>
</organism>
<dbReference type="InterPro" id="IPR003846">
    <property type="entry name" value="SelO"/>
</dbReference>
<keyword evidence="3" id="KW-0808">Transferase</keyword>
<keyword evidence="6" id="KW-0547">Nucleotide-binding</keyword>
<accession>A0A6J0MUV9</accession>
<name>A0A6J0MUV9_RAPSA</name>
<evidence type="ECO:0000256" key="9">
    <source>
        <dbReference type="ARBA" id="ARBA00031547"/>
    </source>
</evidence>
<gene>
    <name evidence="12" type="primary">LOC108846686</name>
</gene>
<evidence type="ECO:0000256" key="4">
    <source>
        <dbReference type="ARBA" id="ARBA00022695"/>
    </source>
</evidence>
<protein>
    <recommendedName>
        <fullName evidence="9">Selenoprotein O</fullName>
    </recommendedName>
</protein>
<evidence type="ECO:0000256" key="1">
    <source>
        <dbReference type="ARBA" id="ARBA00001946"/>
    </source>
</evidence>
<keyword evidence="4" id="KW-0548">Nucleotidyltransferase</keyword>
<evidence type="ECO:0000256" key="10">
    <source>
        <dbReference type="SAM" id="MobiDB-lite"/>
    </source>
</evidence>
<evidence type="ECO:0000256" key="5">
    <source>
        <dbReference type="ARBA" id="ARBA00022723"/>
    </source>
</evidence>
<dbReference type="Pfam" id="PF02696">
    <property type="entry name" value="SelO"/>
    <property type="match status" value="1"/>
</dbReference>
<evidence type="ECO:0000313" key="12">
    <source>
        <dbReference type="RefSeq" id="XP_018475391.1"/>
    </source>
</evidence>
<keyword evidence="11" id="KW-1185">Reference proteome</keyword>
<dbReference type="KEGG" id="rsz:108846686"/>
<sequence length="622" mass="70094">MSSLRVCPSSFFHLRPVHLFTSSAKFRFCPSIRRELRLIPSRPSSSSSSFRRSESFPSSCSSPTPVTGSGELRNQTLGEVDEGDKIKRKLEEFNWDHSFVKELPGDPRSDVIPRKVLHACYSKVSPSVQVNDPQLVSWSDSVADLLDLDPKEFQRPDFPLLLSGAKPLPGAMPYAQCYGGHQFGRWAGQLGDGRAITLGEVLNSRGERWELQLKGAGRTPYSRFSDGLAVLRSSIREFLGSEAMHCLGIPTTRALCLLTTGRGVVRDMFYDGNPKEEPGAIVCRVSQSFLRFGSYQIHASRGKEDLEIVKKLADYAIRHHFPHIEKRSMNRSDTSNKYAAWVVEVAERTATLFARWQGVGFTHGVLNTDNMSILGQTIDYGPFGFLDGFDPSYTPNTTDLPGRRYCFANQPDIGLWNIAQFAEALAAAELINEKEADYAMERYGDKFMDEYESMMTKKLGLSKYNKEMISELLNNMAVDKVDYTNFFRLLSNVKANHNTPDDDEELLKPLEAVLLDIGKERKEAWIKWVRGYIQEVSCGSDITSSDEERKARMDLVNPKYILRNYLCQSAIDAAEQGDFSEVNNLIRLMKRPYEEQPGMEKYAGLPPAWAYRPGVCMLSCSS</sequence>
<dbReference type="OrthoDB" id="10254721at2759"/>
<evidence type="ECO:0000313" key="11">
    <source>
        <dbReference type="Proteomes" id="UP000504610"/>
    </source>
</evidence>
<dbReference type="HAMAP" id="MF_00692">
    <property type="entry name" value="SelO"/>
    <property type="match status" value="1"/>
</dbReference>
<keyword evidence="8" id="KW-0460">Magnesium</keyword>
<comment type="similarity">
    <text evidence="2">Belongs to the SELO family.</text>
</comment>
<reference evidence="11" key="1">
    <citation type="journal article" date="2019" name="Database">
        <title>The radish genome database (RadishGD): an integrated information resource for radish genomics.</title>
        <authorList>
            <person name="Yu H.J."/>
            <person name="Baek S."/>
            <person name="Lee Y.J."/>
            <person name="Cho A."/>
            <person name="Mun J.H."/>
        </authorList>
    </citation>
    <scope>NUCLEOTIDE SEQUENCE [LARGE SCALE GENOMIC DNA]</scope>
    <source>
        <strain evidence="11">cv. WK10039</strain>
    </source>
</reference>
<evidence type="ECO:0000256" key="6">
    <source>
        <dbReference type="ARBA" id="ARBA00022741"/>
    </source>
</evidence>
<evidence type="ECO:0000256" key="8">
    <source>
        <dbReference type="ARBA" id="ARBA00022842"/>
    </source>
</evidence>
<evidence type="ECO:0000256" key="3">
    <source>
        <dbReference type="ARBA" id="ARBA00022679"/>
    </source>
</evidence>
<feature type="compositionally biased region" description="Polar residues" evidence="10">
    <location>
        <begin position="64"/>
        <end position="77"/>
    </location>
</feature>
<evidence type="ECO:0000256" key="2">
    <source>
        <dbReference type="ARBA" id="ARBA00009747"/>
    </source>
</evidence>
<dbReference type="GeneID" id="108846686"/>